<proteinExistence type="predicted"/>
<evidence type="ECO:0000313" key="1">
    <source>
        <dbReference type="EMBL" id="OCT96623.1"/>
    </source>
</evidence>
<sequence>MGRIFPAKFESKWPPRAIKVNGHPLMVAGVYIVASIDSVASVTKPLTPQSIPSTQIRAW</sequence>
<dbReference type="EMBL" id="CM004467">
    <property type="protein sequence ID" value="OCT96623.1"/>
    <property type="molecule type" value="Genomic_DNA"/>
</dbReference>
<dbReference type="AlphaFoldDB" id="A0A974DRH9"/>
<gene>
    <name evidence="1" type="ORF">XELAEV_18008831mg</name>
</gene>
<organism evidence="1 2">
    <name type="scientific">Xenopus laevis</name>
    <name type="common">African clawed frog</name>
    <dbReference type="NCBI Taxonomy" id="8355"/>
    <lineage>
        <taxon>Eukaryota</taxon>
        <taxon>Metazoa</taxon>
        <taxon>Chordata</taxon>
        <taxon>Craniata</taxon>
        <taxon>Vertebrata</taxon>
        <taxon>Euteleostomi</taxon>
        <taxon>Amphibia</taxon>
        <taxon>Batrachia</taxon>
        <taxon>Anura</taxon>
        <taxon>Pipoidea</taxon>
        <taxon>Pipidae</taxon>
        <taxon>Xenopodinae</taxon>
        <taxon>Xenopus</taxon>
        <taxon>Xenopus</taxon>
    </lineage>
</organism>
<dbReference type="Proteomes" id="UP000694892">
    <property type="component" value="Chromosome 1S"/>
</dbReference>
<evidence type="ECO:0000313" key="2">
    <source>
        <dbReference type="Proteomes" id="UP000694892"/>
    </source>
</evidence>
<reference evidence="2" key="1">
    <citation type="journal article" date="2016" name="Nature">
        <title>Genome evolution in the allotetraploid frog Xenopus laevis.</title>
        <authorList>
            <person name="Session A.M."/>
            <person name="Uno Y."/>
            <person name="Kwon T."/>
            <person name="Chapman J.A."/>
            <person name="Toyoda A."/>
            <person name="Takahashi S."/>
            <person name="Fukui A."/>
            <person name="Hikosaka A."/>
            <person name="Suzuki A."/>
            <person name="Kondo M."/>
            <person name="van Heeringen S.J."/>
            <person name="Quigley I."/>
            <person name="Heinz S."/>
            <person name="Ogino H."/>
            <person name="Ochi H."/>
            <person name="Hellsten U."/>
            <person name="Lyons J.B."/>
            <person name="Simakov O."/>
            <person name="Putnam N."/>
            <person name="Stites J."/>
            <person name="Kuroki Y."/>
            <person name="Tanaka T."/>
            <person name="Michiue T."/>
            <person name="Watanabe M."/>
            <person name="Bogdanovic O."/>
            <person name="Lister R."/>
            <person name="Georgiou G."/>
            <person name="Paranjpe S.S."/>
            <person name="van Kruijsbergen I."/>
            <person name="Shu S."/>
            <person name="Carlson J."/>
            <person name="Kinoshita T."/>
            <person name="Ohta Y."/>
            <person name="Mawaribuchi S."/>
            <person name="Jenkins J."/>
            <person name="Grimwood J."/>
            <person name="Schmutz J."/>
            <person name="Mitros T."/>
            <person name="Mozaffari S.V."/>
            <person name="Suzuki Y."/>
            <person name="Haramoto Y."/>
            <person name="Yamamoto T.S."/>
            <person name="Takagi C."/>
            <person name="Heald R."/>
            <person name="Miller K."/>
            <person name="Haudenschild C."/>
            <person name="Kitzman J."/>
            <person name="Nakayama T."/>
            <person name="Izutsu Y."/>
            <person name="Robert J."/>
            <person name="Fortriede J."/>
            <person name="Burns K."/>
            <person name="Lotay V."/>
            <person name="Karimi K."/>
            <person name="Yasuoka Y."/>
            <person name="Dichmann D.S."/>
            <person name="Flajnik M.F."/>
            <person name="Houston D.W."/>
            <person name="Shendure J."/>
            <person name="DuPasquier L."/>
            <person name="Vize P.D."/>
            <person name="Zorn A.M."/>
            <person name="Ito M."/>
            <person name="Marcotte E.M."/>
            <person name="Wallingford J.B."/>
            <person name="Ito Y."/>
            <person name="Asashima M."/>
            <person name="Ueno N."/>
            <person name="Matsuda Y."/>
            <person name="Veenstra G.J."/>
            <person name="Fujiyama A."/>
            <person name="Harland R.M."/>
            <person name="Taira M."/>
            <person name="Rokhsar D.S."/>
        </authorList>
    </citation>
    <scope>NUCLEOTIDE SEQUENCE [LARGE SCALE GENOMIC DNA]</scope>
    <source>
        <strain evidence="2">J</strain>
    </source>
</reference>
<protein>
    <submittedName>
        <fullName evidence="1">Uncharacterized protein</fullName>
    </submittedName>
</protein>
<accession>A0A974DRH9</accession>
<name>A0A974DRH9_XENLA</name>